<accession>A0A0F9PB53</accession>
<evidence type="ECO:0000256" key="1">
    <source>
        <dbReference type="SAM" id="Phobius"/>
    </source>
</evidence>
<reference evidence="2" key="1">
    <citation type="journal article" date="2015" name="Nature">
        <title>Complex archaea that bridge the gap between prokaryotes and eukaryotes.</title>
        <authorList>
            <person name="Spang A."/>
            <person name="Saw J.H."/>
            <person name="Jorgensen S.L."/>
            <person name="Zaremba-Niedzwiedzka K."/>
            <person name="Martijn J."/>
            <person name="Lind A.E."/>
            <person name="van Eijk R."/>
            <person name="Schleper C."/>
            <person name="Guy L."/>
            <person name="Ettema T.J."/>
        </authorList>
    </citation>
    <scope>NUCLEOTIDE SEQUENCE</scope>
</reference>
<dbReference type="SUPFAM" id="SSF89550">
    <property type="entry name" value="PHP domain-like"/>
    <property type="match status" value="1"/>
</dbReference>
<organism evidence="2">
    <name type="scientific">marine sediment metagenome</name>
    <dbReference type="NCBI Taxonomy" id="412755"/>
    <lineage>
        <taxon>unclassified sequences</taxon>
        <taxon>metagenomes</taxon>
        <taxon>ecological metagenomes</taxon>
    </lineage>
</organism>
<protein>
    <recommendedName>
        <fullName evidence="3">Polymerase/histidinol phosphatase N-terminal domain-containing protein</fullName>
    </recommendedName>
</protein>
<name>A0A0F9PB53_9ZZZZ</name>
<gene>
    <name evidence="2" type="ORF">LCGC14_1160290</name>
</gene>
<dbReference type="EMBL" id="LAZR01005651">
    <property type="protein sequence ID" value="KKM98210.1"/>
    <property type="molecule type" value="Genomic_DNA"/>
</dbReference>
<evidence type="ECO:0000313" key="2">
    <source>
        <dbReference type="EMBL" id="KKM98210.1"/>
    </source>
</evidence>
<dbReference type="AlphaFoldDB" id="A0A0F9PB53"/>
<sequence length="475" mass="54055">MGVTIKSYAQADENIHEYIQVPGLIDVRTDFSDGVHTLEYLIKLAKKRGIDVLFINDHDRKVLEYGIRPFQNIIKKRVAEPSINKGRPENYLNMIDAASKKYPDSILIPGAESAPFYYWRGSYFKKNLTVCDWERHLLIVGLEEPKDYKELPILHNGYSTKYVLSSIISVGFFLSFVLLIIGLYMLKWKGIIRYSGITISVFALLLLINNHPFKSSPYDQYHGPQEISPYQLLIDYVNSRGGMVFWNHPETKSGKGKLGPIFRDTPPYPQVLKESKNYSGFAALYGDYITITEPGNIWDKVLIEYCSGHRENPVWGISSADFHREGGAGDKLGNYPTFFLVKSKTKKDILDALKKGRMYAYRGDADSPRMILEDFSISNSKSSQKAVMGEEIFSEGYPSINIRISTTDSEKGNSITVRLIRSGNLLETFSAETPLSINLEDDFFEPGKKVYYRLDAMDKKGRKLVSNPIFVQFQP</sequence>
<dbReference type="Gene3D" id="3.20.20.140">
    <property type="entry name" value="Metal-dependent hydrolases"/>
    <property type="match status" value="1"/>
</dbReference>
<dbReference type="InterPro" id="IPR016195">
    <property type="entry name" value="Pol/histidinol_Pase-like"/>
</dbReference>
<keyword evidence="1" id="KW-0472">Membrane</keyword>
<proteinExistence type="predicted"/>
<evidence type="ECO:0008006" key="3">
    <source>
        <dbReference type="Google" id="ProtNLM"/>
    </source>
</evidence>
<feature type="transmembrane region" description="Helical" evidence="1">
    <location>
        <begin position="162"/>
        <end position="185"/>
    </location>
</feature>
<keyword evidence="1" id="KW-0812">Transmembrane</keyword>
<feature type="transmembrane region" description="Helical" evidence="1">
    <location>
        <begin position="191"/>
        <end position="208"/>
    </location>
</feature>
<keyword evidence="1" id="KW-1133">Transmembrane helix</keyword>
<comment type="caution">
    <text evidence="2">The sequence shown here is derived from an EMBL/GenBank/DDBJ whole genome shotgun (WGS) entry which is preliminary data.</text>
</comment>